<evidence type="ECO:0000313" key="2">
    <source>
        <dbReference type="Proteomes" id="UP000032866"/>
    </source>
</evidence>
<dbReference type="Proteomes" id="UP000032866">
    <property type="component" value="Chromosome 2"/>
</dbReference>
<accession>A0A9W3K502</accession>
<dbReference type="EMBL" id="CP003775">
    <property type="protein sequence ID" value="AFQ50419.1"/>
    <property type="molecule type" value="Genomic_DNA"/>
</dbReference>
<dbReference type="AlphaFoldDB" id="A0A9W3K502"/>
<organism evidence="1 2">
    <name type="scientific">Burkholderia cepacia GG4</name>
    <dbReference type="NCBI Taxonomy" id="1009846"/>
    <lineage>
        <taxon>Bacteria</taxon>
        <taxon>Pseudomonadati</taxon>
        <taxon>Pseudomonadota</taxon>
        <taxon>Betaproteobacteria</taxon>
        <taxon>Burkholderiales</taxon>
        <taxon>Burkholderiaceae</taxon>
        <taxon>Burkholderia</taxon>
        <taxon>Burkholderia cepacia complex</taxon>
    </lineage>
</organism>
<sequence>MAAGPFAFWEGRCSVLRYRPESRSSHLGMDFEIHLLSRCRRRLLCRAERRLVTRAEIVRCAEHPKYQLECGFWFASLIGLYDGVDHCSG</sequence>
<name>A0A9W3K502_BURCE</name>
<dbReference type="KEGG" id="bct:GEM_4029"/>
<gene>
    <name evidence="1" type="ORF">GEM_4029</name>
</gene>
<proteinExistence type="predicted"/>
<reference evidence="1 2" key="1">
    <citation type="journal article" date="2012" name="J. Bacteriol.">
        <title>Complete Genome Sequence of Burkholderia sp. Strain GG4, a Betaproteobacterium That Reduces 3-Oxo-N-Acylhomoserine Lactones and Produces Different N-Acylhomoserine Lactones.</title>
        <authorList>
            <person name="Hong K.W."/>
            <person name="Koh C.L."/>
            <person name="Sam C.K."/>
            <person name="Yin W.F."/>
            <person name="Chan K.G."/>
        </authorList>
    </citation>
    <scope>NUCLEOTIDE SEQUENCE [LARGE SCALE GENOMIC DNA]</scope>
    <source>
        <strain evidence="1 2">GG4</strain>
    </source>
</reference>
<protein>
    <submittedName>
        <fullName evidence="1">Uncharacterized protein</fullName>
    </submittedName>
</protein>
<evidence type="ECO:0000313" key="1">
    <source>
        <dbReference type="EMBL" id="AFQ50419.1"/>
    </source>
</evidence>